<keyword evidence="1" id="KW-0175">Coiled coil</keyword>
<evidence type="ECO:0000313" key="3">
    <source>
        <dbReference type="Proteomes" id="UP000265816"/>
    </source>
</evidence>
<name>A0A398B9G2_9BACI</name>
<dbReference type="Pfam" id="PF06013">
    <property type="entry name" value="WXG100"/>
    <property type="match status" value="1"/>
</dbReference>
<dbReference type="AlphaFoldDB" id="A0A398B9G2"/>
<sequence>MESTETRELSRAFAEATMDAYEKQRKLLSDIQNYANDWSGKARDEFDALVNEVEVLFHHHITDLNDISNELLAAAGEIDRVREEIERQKEQERLRSLTYGASRDFYSV</sequence>
<organism evidence="2 3">
    <name type="scientific">Mesobacillus zeae</name>
    <dbReference type="NCBI Taxonomy" id="1917180"/>
    <lineage>
        <taxon>Bacteria</taxon>
        <taxon>Bacillati</taxon>
        <taxon>Bacillota</taxon>
        <taxon>Bacilli</taxon>
        <taxon>Bacillales</taxon>
        <taxon>Bacillaceae</taxon>
        <taxon>Mesobacillus</taxon>
    </lineage>
</organism>
<dbReference type="RefSeq" id="WP_119111939.1">
    <property type="nucleotide sequence ID" value="NZ_CBCSEO010000006.1"/>
</dbReference>
<dbReference type="Gene3D" id="1.10.287.850">
    <property type="entry name" value="HP0062-like domain"/>
    <property type="match status" value="1"/>
</dbReference>
<protein>
    <submittedName>
        <fullName evidence="2">WXG100 family type VII secretion target</fullName>
    </submittedName>
</protein>
<dbReference type="InterPro" id="IPR010310">
    <property type="entry name" value="T7SS_ESAT-6-like"/>
</dbReference>
<keyword evidence="3" id="KW-1185">Reference proteome</keyword>
<comment type="caution">
    <text evidence="2">The sequence shown here is derived from an EMBL/GenBank/DDBJ whole genome shotgun (WGS) entry which is preliminary data.</text>
</comment>
<dbReference type="OrthoDB" id="2886731at2"/>
<dbReference type="InterPro" id="IPR036689">
    <property type="entry name" value="ESAT-6-like_sf"/>
</dbReference>
<accession>A0A398B9G2</accession>
<evidence type="ECO:0000256" key="1">
    <source>
        <dbReference type="SAM" id="Coils"/>
    </source>
</evidence>
<proteinExistence type="predicted"/>
<reference evidence="2 3" key="1">
    <citation type="submission" date="2018-08" db="EMBL/GenBank/DDBJ databases">
        <title>Bacillus jemisoniae sp. nov., Bacillus chryseoplanitiae sp. nov., Bacillus resnikiae sp. nov., and Bacillus frankliniae sp. nov., isolated from Viking spacecraft and associated surfaces.</title>
        <authorList>
            <person name="Seuylemezian A."/>
            <person name="Vaishampayan P."/>
        </authorList>
    </citation>
    <scope>NUCLEOTIDE SEQUENCE [LARGE SCALE GENOMIC DNA]</scope>
    <source>
        <strain evidence="2 3">JJ-247</strain>
    </source>
</reference>
<gene>
    <name evidence="2" type="ORF">D1970_05750</name>
</gene>
<dbReference type="EMBL" id="QWVT01000011">
    <property type="protein sequence ID" value="RID86759.1"/>
    <property type="molecule type" value="Genomic_DNA"/>
</dbReference>
<dbReference type="SUPFAM" id="SSF140453">
    <property type="entry name" value="EsxAB dimer-like"/>
    <property type="match status" value="1"/>
</dbReference>
<dbReference type="Proteomes" id="UP000265816">
    <property type="component" value="Unassembled WGS sequence"/>
</dbReference>
<evidence type="ECO:0000313" key="2">
    <source>
        <dbReference type="EMBL" id="RID86759.1"/>
    </source>
</evidence>
<feature type="coiled-coil region" evidence="1">
    <location>
        <begin position="64"/>
        <end position="91"/>
    </location>
</feature>